<protein>
    <recommendedName>
        <fullName evidence="4">Protein kinase domain-containing protein</fullName>
    </recommendedName>
</protein>
<sequence length="52" mass="5590">AVAAEEKWLIAWSDVSFHANLLGKGGYAMVVQGHYAGARVAVKMPSKEQLCT</sequence>
<dbReference type="EMBL" id="CAJNIZ010003346">
    <property type="protein sequence ID" value="CAE7221552.1"/>
    <property type="molecule type" value="Genomic_DNA"/>
</dbReference>
<organism evidence="2 3">
    <name type="scientific">Symbiodinium pilosum</name>
    <name type="common">Dinoflagellate</name>
    <dbReference type="NCBI Taxonomy" id="2952"/>
    <lineage>
        <taxon>Eukaryota</taxon>
        <taxon>Sar</taxon>
        <taxon>Alveolata</taxon>
        <taxon>Dinophyceae</taxon>
        <taxon>Suessiales</taxon>
        <taxon>Symbiodiniaceae</taxon>
        <taxon>Symbiodinium</taxon>
    </lineage>
</organism>
<name>A0A812K635_SYMPI</name>
<comment type="caution">
    <text evidence="2">The sequence shown here is derived from an EMBL/GenBank/DDBJ whole genome shotgun (WGS) entry which is preliminary data.</text>
</comment>
<dbReference type="InterPro" id="IPR011009">
    <property type="entry name" value="Kinase-like_dom_sf"/>
</dbReference>
<feature type="non-terminal residue" evidence="2">
    <location>
        <position position="1"/>
    </location>
</feature>
<evidence type="ECO:0000313" key="2">
    <source>
        <dbReference type="EMBL" id="CAE7221552.1"/>
    </source>
</evidence>
<reference evidence="2" key="1">
    <citation type="submission" date="2021-02" db="EMBL/GenBank/DDBJ databases">
        <authorList>
            <person name="Dougan E. K."/>
            <person name="Rhodes N."/>
            <person name="Thang M."/>
            <person name="Chan C."/>
        </authorList>
    </citation>
    <scope>NUCLEOTIDE SEQUENCE</scope>
</reference>
<dbReference type="GO" id="GO:0005524">
    <property type="term" value="F:ATP binding"/>
    <property type="evidence" value="ECO:0007669"/>
    <property type="project" value="UniProtKB-UniRule"/>
</dbReference>
<evidence type="ECO:0008006" key="4">
    <source>
        <dbReference type="Google" id="ProtNLM"/>
    </source>
</evidence>
<feature type="non-terminal residue" evidence="2">
    <location>
        <position position="52"/>
    </location>
</feature>
<proteinExistence type="predicted"/>
<feature type="binding site" evidence="1">
    <location>
        <position position="43"/>
    </location>
    <ligand>
        <name>ATP</name>
        <dbReference type="ChEBI" id="CHEBI:30616"/>
    </ligand>
</feature>
<dbReference type="SUPFAM" id="SSF56112">
    <property type="entry name" value="Protein kinase-like (PK-like)"/>
    <property type="match status" value="1"/>
</dbReference>
<dbReference type="PROSITE" id="PS00107">
    <property type="entry name" value="PROTEIN_KINASE_ATP"/>
    <property type="match status" value="1"/>
</dbReference>
<dbReference type="Proteomes" id="UP000649617">
    <property type="component" value="Unassembled WGS sequence"/>
</dbReference>
<dbReference type="InterPro" id="IPR017441">
    <property type="entry name" value="Protein_kinase_ATP_BS"/>
</dbReference>
<accession>A0A812K635</accession>
<evidence type="ECO:0000313" key="3">
    <source>
        <dbReference type="Proteomes" id="UP000649617"/>
    </source>
</evidence>
<dbReference type="AlphaFoldDB" id="A0A812K635"/>
<dbReference type="Gene3D" id="3.30.200.20">
    <property type="entry name" value="Phosphorylase Kinase, domain 1"/>
    <property type="match status" value="1"/>
</dbReference>
<keyword evidence="1" id="KW-0547">Nucleotide-binding</keyword>
<keyword evidence="3" id="KW-1185">Reference proteome</keyword>
<gene>
    <name evidence="2" type="ORF">SPIL2461_LOCUS2946</name>
</gene>
<keyword evidence="1" id="KW-0067">ATP-binding</keyword>
<dbReference type="OrthoDB" id="415983at2759"/>
<evidence type="ECO:0000256" key="1">
    <source>
        <dbReference type="PROSITE-ProRule" id="PRU10141"/>
    </source>
</evidence>